<proteinExistence type="predicted"/>
<reference evidence="1" key="1">
    <citation type="submission" date="2014-11" db="EMBL/GenBank/DDBJ databases">
        <authorList>
            <person name="Amaro Gonzalez C."/>
        </authorList>
    </citation>
    <scope>NUCLEOTIDE SEQUENCE</scope>
</reference>
<evidence type="ECO:0000313" key="1">
    <source>
        <dbReference type="EMBL" id="JAH96815.1"/>
    </source>
</evidence>
<dbReference type="AlphaFoldDB" id="A0A0E9X4N0"/>
<sequence>MKIMSKLSGEQSSCPVMWWELFDPSVKGSGISLTIQRPLWSLFNLQPSSTHNKALFPEQKDVFQVQCVTVSYGDGFI</sequence>
<accession>A0A0E9X4N0</accession>
<dbReference type="EMBL" id="GBXM01011762">
    <property type="protein sequence ID" value="JAH96815.1"/>
    <property type="molecule type" value="Transcribed_RNA"/>
</dbReference>
<protein>
    <submittedName>
        <fullName evidence="1">Uncharacterized protein</fullName>
    </submittedName>
</protein>
<reference evidence="1" key="2">
    <citation type="journal article" date="2015" name="Fish Shellfish Immunol.">
        <title>Early steps in the European eel (Anguilla anguilla)-Vibrio vulnificus interaction in the gills: Role of the RtxA13 toxin.</title>
        <authorList>
            <person name="Callol A."/>
            <person name="Pajuelo D."/>
            <person name="Ebbesson L."/>
            <person name="Teles M."/>
            <person name="MacKenzie S."/>
            <person name="Amaro C."/>
        </authorList>
    </citation>
    <scope>NUCLEOTIDE SEQUENCE</scope>
</reference>
<name>A0A0E9X4N0_ANGAN</name>
<organism evidence="1">
    <name type="scientific">Anguilla anguilla</name>
    <name type="common">European freshwater eel</name>
    <name type="synonym">Muraena anguilla</name>
    <dbReference type="NCBI Taxonomy" id="7936"/>
    <lineage>
        <taxon>Eukaryota</taxon>
        <taxon>Metazoa</taxon>
        <taxon>Chordata</taxon>
        <taxon>Craniata</taxon>
        <taxon>Vertebrata</taxon>
        <taxon>Euteleostomi</taxon>
        <taxon>Actinopterygii</taxon>
        <taxon>Neopterygii</taxon>
        <taxon>Teleostei</taxon>
        <taxon>Anguilliformes</taxon>
        <taxon>Anguillidae</taxon>
        <taxon>Anguilla</taxon>
    </lineage>
</organism>